<feature type="binding site" evidence="5">
    <location>
        <position position="43"/>
    </location>
    <ligand>
        <name>Zn(2+)</name>
        <dbReference type="ChEBI" id="CHEBI:29105"/>
    </ligand>
</feature>
<comment type="caution">
    <text evidence="7">The sequence shown here is derived from an EMBL/GenBank/DDBJ whole genome shotgun (WGS) entry which is preliminary data.</text>
</comment>
<dbReference type="Proteomes" id="UP000468735">
    <property type="component" value="Unassembled WGS sequence"/>
</dbReference>
<evidence type="ECO:0000313" key="7">
    <source>
        <dbReference type="EMBL" id="KAB2349700.1"/>
    </source>
</evidence>
<evidence type="ECO:0000256" key="4">
    <source>
        <dbReference type="ARBA" id="ARBA00023163"/>
    </source>
</evidence>
<keyword evidence="6" id="KW-0408">Iron</keyword>
<keyword evidence="8" id="KW-1185">Reference proteome</keyword>
<comment type="cofactor">
    <cofactor evidence="6">
        <name>Mn(2+)</name>
        <dbReference type="ChEBI" id="CHEBI:29035"/>
    </cofactor>
    <cofactor evidence="6">
        <name>Fe(2+)</name>
        <dbReference type="ChEBI" id="CHEBI:29033"/>
    </cofactor>
    <text evidence="6">Binds 1 Mn(2+) or Fe(2+) ion per subunit.</text>
</comment>
<dbReference type="Gene3D" id="3.30.1490.190">
    <property type="match status" value="1"/>
</dbReference>
<organism evidence="7 8">
    <name type="scientific">Actinomadura rudentiformis</name>
    <dbReference type="NCBI Taxonomy" id="359158"/>
    <lineage>
        <taxon>Bacteria</taxon>
        <taxon>Bacillati</taxon>
        <taxon>Actinomycetota</taxon>
        <taxon>Actinomycetes</taxon>
        <taxon>Streptosporangiales</taxon>
        <taxon>Thermomonosporaceae</taxon>
        <taxon>Actinomadura</taxon>
    </lineage>
</organism>
<dbReference type="AlphaFoldDB" id="A0A6H9YSM2"/>
<dbReference type="RefSeq" id="WP_151560469.1">
    <property type="nucleotide sequence ID" value="NZ_WBMT01000005.1"/>
</dbReference>
<dbReference type="GO" id="GO:0003677">
    <property type="term" value="F:DNA binding"/>
    <property type="evidence" value="ECO:0007669"/>
    <property type="project" value="UniProtKB-KW"/>
</dbReference>
<gene>
    <name evidence="7" type="ORF">F8566_13180</name>
</gene>
<comment type="cofactor">
    <cofactor evidence="5">
        <name>Zn(2+)</name>
        <dbReference type="ChEBI" id="CHEBI:29105"/>
    </cofactor>
    <text evidence="5">Binds 1 zinc ion per subunit.</text>
</comment>
<feature type="binding site" evidence="6">
    <location>
        <position position="72"/>
    </location>
    <ligand>
        <name>Fe cation</name>
        <dbReference type="ChEBI" id="CHEBI:24875"/>
    </ligand>
</feature>
<dbReference type="GO" id="GO:0003700">
    <property type="term" value="F:DNA-binding transcription factor activity"/>
    <property type="evidence" value="ECO:0007669"/>
    <property type="project" value="InterPro"/>
</dbReference>
<dbReference type="InterPro" id="IPR002481">
    <property type="entry name" value="FUR"/>
</dbReference>
<protein>
    <recommendedName>
        <fullName evidence="9">Transcriptional repressor</fullName>
    </recommendedName>
</protein>
<dbReference type="Pfam" id="PF01475">
    <property type="entry name" value="FUR"/>
    <property type="match status" value="1"/>
</dbReference>
<evidence type="ECO:0000256" key="5">
    <source>
        <dbReference type="PIRSR" id="PIRSR602481-1"/>
    </source>
</evidence>
<evidence type="ECO:0000256" key="6">
    <source>
        <dbReference type="PIRSR" id="PIRSR602481-2"/>
    </source>
</evidence>
<keyword evidence="4" id="KW-0804">Transcription</keyword>
<evidence type="ECO:0000313" key="8">
    <source>
        <dbReference type="Proteomes" id="UP000468735"/>
    </source>
</evidence>
<dbReference type="GO" id="GO:0046872">
    <property type="term" value="F:metal ion binding"/>
    <property type="evidence" value="ECO:0007669"/>
    <property type="project" value="UniProtKB-KW"/>
</dbReference>
<dbReference type="SUPFAM" id="SSF46785">
    <property type="entry name" value="Winged helix' DNA-binding domain"/>
    <property type="match status" value="1"/>
</dbReference>
<evidence type="ECO:0000256" key="1">
    <source>
        <dbReference type="ARBA" id="ARBA00022491"/>
    </source>
</evidence>
<keyword evidence="5" id="KW-0479">Metal-binding</keyword>
<accession>A0A6H9YSM2</accession>
<reference evidence="7 8" key="1">
    <citation type="submission" date="2019-09" db="EMBL/GenBank/DDBJ databases">
        <title>Actinomadura physcomitrii sp. nov., a novel actinomycete isolated from moss [Physcomitrium sphaericum (Ludw) Fuernr].</title>
        <authorList>
            <person name="Zhuang X."/>
            <person name="Liu C."/>
        </authorList>
    </citation>
    <scope>NUCLEOTIDE SEQUENCE [LARGE SCALE GENOMIC DNA]</scope>
    <source>
        <strain evidence="7 8">HMC1</strain>
    </source>
</reference>
<keyword evidence="3" id="KW-0238">DNA-binding</keyword>
<sequence>MAAMVTGACARSGPGTLPVRCGERLYRPRPADGHRHYLICRSCSRSRPVDSEAVEAWADHVAKATGFAAVEHTVELAGICAACRPAGHEEGSSCR</sequence>
<feature type="binding site" evidence="6">
    <location>
        <position position="55"/>
    </location>
    <ligand>
        <name>Fe cation</name>
        <dbReference type="ChEBI" id="CHEBI:24875"/>
    </ligand>
</feature>
<dbReference type="EMBL" id="WBMT01000005">
    <property type="protein sequence ID" value="KAB2349700.1"/>
    <property type="molecule type" value="Genomic_DNA"/>
</dbReference>
<evidence type="ECO:0000256" key="3">
    <source>
        <dbReference type="ARBA" id="ARBA00023125"/>
    </source>
</evidence>
<dbReference type="OrthoDB" id="8659436at2"/>
<keyword evidence="5" id="KW-0862">Zinc</keyword>
<dbReference type="InterPro" id="IPR036390">
    <property type="entry name" value="WH_DNA-bd_sf"/>
</dbReference>
<dbReference type="InterPro" id="IPR043135">
    <property type="entry name" value="Fur_C"/>
</dbReference>
<evidence type="ECO:0008006" key="9">
    <source>
        <dbReference type="Google" id="ProtNLM"/>
    </source>
</evidence>
<keyword evidence="2" id="KW-0805">Transcription regulation</keyword>
<name>A0A6H9YSM2_9ACTN</name>
<feature type="binding site" evidence="5">
    <location>
        <position position="40"/>
    </location>
    <ligand>
        <name>Zn(2+)</name>
        <dbReference type="ChEBI" id="CHEBI:29105"/>
    </ligand>
</feature>
<feature type="binding site" evidence="5">
    <location>
        <position position="83"/>
    </location>
    <ligand>
        <name>Zn(2+)</name>
        <dbReference type="ChEBI" id="CHEBI:29105"/>
    </ligand>
</feature>
<feature type="binding site" evidence="5">
    <location>
        <position position="80"/>
    </location>
    <ligand>
        <name>Zn(2+)</name>
        <dbReference type="ChEBI" id="CHEBI:29105"/>
    </ligand>
</feature>
<keyword evidence="1" id="KW-0678">Repressor</keyword>
<proteinExistence type="predicted"/>
<evidence type="ECO:0000256" key="2">
    <source>
        <dbReference type="ARBA" id="ARBA00023015"/>
    </source>
</evidence>